<sequence>MSNSPNPAQNPYQKGLSLWQQKKANEAFQYFQKALNETDDKPFLLLSITQLLLDSGYFQQGIEVLNQYSTTTQVSSLLQVRLALLHDKMNASTSAISVLNDCIKKDPLCVEAYTLLAEIYGHSRQIDLAKTTLFSLLKQYPDDVEIHNSAASYLSVIGADSAALDAYALTIKRKCYTATTLSKIAKLHYSLGEFNEATRYNLLALSKDSNSAAAYQGIAVSKKFSTDDSEIIKKFTDALKAGVSAETKTVLNFSLGKINDDLHKYEQAFEYFKTANKQRKKMLTKPFDINSVKQQFEKLKSYFSEQQIKQLQQKTTNNYEPIFIVGMPRSGTTLLERIFSSNEKVFCAGELDTLDLFPKHIENSTGNKVTFPEVLSHIPERAVEYYCVQYLKSITTNYNDYQHTLDKNPLNFANIGFIKMLFPKAKIIHCTRNPVDICLSIYSQNFAHTNLDFSYDLNDIAEYHSLYSEMMRHWSYQDLDILTISYEDMVRDPKKVIDQLCEYTNLKQLSVESGEQNTASIHTASVWQARQKIYNNSIERWTCYKNQLSDFIHRYPELLK</sequence>
<reference evidence="2 3" key="1">
    <citation type="submission" date="2023-09" db="EMBL/GenBank/DDBJ databases">
        <authorList>
            <person name="Qi X."/>
        </authorList>
    </citation>
    <scope>NUCLEOTIDE SEQUENCE [LARGE SCALE GENOMIC DNA]</scope>
    <source>
        <strain evidence="2 3">S1-1</strain>
    </source>
</reference>
<dbReference type="SMART" id="SM00028">
    <property type="entry name" value="TPR"/>
    <property type="match status" value="5"/>
</dbReference>
<dbReference type="PANTHER" id="PTHR12788">
    <property type="entry name" value="PROTEIN-TYROSINE SULFOTRANSFERASE 2"/>
    <property type="match status" value="1"/>
</dbReference>
<dbReference type="InterPro" id="IPR011990">
    <property type="entry name" value="TPR-like_helical_dom_sf"/>
</dbReference>
<dbReference type="Pfam" id="PF13374">
    <property type="entry name" value="TPR_10"/>
    <property type="match status" value="1"/>
</dbReference>
<keyword evidence="1" id="KW-0808">Transferase</keyword>
<dbReference type="Gene3D" id="1.25.40.10">
    <property type="entry name" value="Tetratricopeptide repeat domain"/>
    <property type="match status" value="1"/>
</dbReference>
<accession>A0ABZ0GPQ4</accession>
<proteinExistence type="predicted"/>
<dbReference type="Pfam" id="PF13469">
    <property type="entry name" value="Sulfotransfer_3"/>
    <property type="match status" value="1"/>
</dbReference>
<dbReference type="Proteomes" id="UP001301442">
    <property type="component" value="Chromosome"/>
</dbReference>
<gene>
    <name evidence="2" type="ORF">RI844_20075</name>
</gene>
<dbReference type="EMBL" id="CP136600">
    <property type="protein sequence ID" value="WOH37630.1"/>
    <property type="molecule type" value="Genomic_DNA"/>
</dbReference>
<evidence type="ECO:0000313" key="3">
    <source>
        <dbReference type="Proteomes" id="UP001301442"/>
    </source>
</evidence>
<dbReference type="SUPFAM" id="SSF52540">
    <property type="entry name" value="P-loop containing nucleoside triphosphate hydrolases"/>
    <property type="match status" value="1"/>
</dbReference>
<protein>
    <submittedName>
        <fullName evidence="2">Sulfotransferase</fullName>
    </submittedName>
</protein>
<organism evidence="2 3">
    <name type="scientific">Thalassotalea fonticola</name>
    <dbReference type="NCBI Taxonomy" id="3065649"/>
    <lineage>
        <taxon>Bacteria</taxon>
        <taxon>Pseudomonadati</taxon>
        <taxon>Pseudomonadota</taxon>
        <taxon>Gammaproteobacteria</taxon>
        <taxon>Alteromonadales</taxon>
        <taxon>Colwelliaceae</taxon>
        <taxon>Thalassotalea</taxon>
    </lineage>
</organism>
<dbReference type="InterPro" id="IPR027417">
    <property type="entry name" value="P-loop_NTPase"/>
</dbReference>
<dbReference type="SUPFAM" id="SSF48452">
    <property type="entry name" value="TPR-like"/>
    <property type="match status" value="1"/>
</dbReference>
<dbReference type="PANTHER" id="PTHR12788:SF10">
    <property type="entry name" value="PROTEIN-TYROSINE SULFOTRANSFERASE"/>
    <property type="match status" value="1"/>
</dbReference>
<dbReference type="Pfam" id="PF13181">
    <property type="entry name" value="TPR_8"/>
    <property type="match status" value="1"/>
</dbReference>
<dbReference type="InterPro" id="IPR026634">
    <property type="entry name" value="TPST-like"/>
</dbReference>
<evidence type="ECO:0000256" key="1">
    <source>
        <dbReference type="ARBA" id="ARBA00022679"/>
    </source>
</evidence>
<dbReference type="RefSeq" id="WP_348396416.1">
    <property type="nucleotide sequence ID" value="NZ_CP136600.1"/>
</dbReference>
<dbReference type="InterPro" id="IPR019734">
    <property type="entry name" value="TPR_rpt"/>
</dbReference>
<evidence type="ECO:0000313" key="2">
    <source>
        <dbReference type="EMBL" id="WOH37630.1"/>
    </source>
</evidence>
<name>A0ABZ0GPQ4_9GAMM</name>
<dbReference type="Gene3D" id="3.40.50.300">
    <property type="entry name" value="P-loop containing nucleotide triphosphate hydrolases"/>
    <property type="match status" value="1"/>
</dbReference>
<keyword evidence="3" id="KW-1185">Reference proteome</keyword>